<dbReference type="InterPro" id="IPR012337">
    <property type="entry name" value="RNaseH-like_sf"/>
</dbReference>
<proteinExistence type="predicted"/>
<dbReference type="EMBL" id="LRGB01003019">
    <property type="protein sequence ID" value="KZS05055.1"/>
    <property type="molecule type" value="Genomic_DNA"/>
</dbReference>
<dbReference type="InterPro" id="IPR008906">
    <property type="entry name" value="HATC_C_dom"/>
</dbReference>
<dbReference type="Pfam" id="PF05699">
    <property type="entry name" value="Dimer_Tnp_hAT"/>
    <property type="match status" value="1"/>
</dbReference>
<dbReference type="GO" id="GO:0008270">
    <property type="term" value="F:zinc ion binding"/>
    <property type="evidence" value="ECO:0007669"/>
    <property type="project" value="UniProtKB-KW"/>
</dbReference>
<protein>
    <recommendedName>
        <fullName evidence="6">HAT C-terminal dimerisation domain-containing protein</fullName>
    </recommendedName>
</protein>
<gene>
    <name evidence="7" type="ORF">APZ42_031860</name>
</gene>
<dbReference type="SUPFAM" id="SSF53098">
    <property type="entry name" value="Ribonuclease H-like"/>
    <property type="match status" value="1"/>
</dbReference>
<evidence type="ECO:0000313" key="7">
    <source>
        <dbReference type="EMBL" id="KZS05055.1"/>
    </source>
</evidence>
<comment type="subcellular location">
    <subcellularLocation>
        <location evidence="1">Nucleus</location>
    </subcellularLocation>
</comment>
<reference evidence="7 8" key="1">
    <citation type="submission" date="2016-03" db="EMBL/GenBank/DDBJ databases">
        <title>EvidentialGene: Evidence-directed Construction of Genes on Genomes.</title>
        <authorList>
            <person name="Gilbert D.G."/>
            <person name="Choi J.-H."/>
            <person name="Mockaitis K."/>
            <person name="Colbourne J."/>
            <person name="Pfrender M."/>
        </authorList>
    </citation>
    <scope>NUCLEOTIDE SEQUENCE [LARGE SCALE GENOMIC DNA]</scope>
    <source>
        <strain evidence="7 8">Xinb3</strain>
        <tissue evidence="7">Complete organism</tissue>
    </source>
</reference>
<dbReference type="GO" id="GO:0005634">
    <property type="term" value="C:nucleus"/>
    <property type="evidence" value="ECO:0007669"/>
    <property type="project" value="UniProtKB-SubCell"/>
</dbReference>
<comment type="caution">
    <text evidence="7">The sequence shown here is derived from an EMBL/GenBank/DDBJ whole genome shotgun (WGS) entry which is preliminary data.</text>
</comment>
<dbReference type="AlphaFoldDB" id="A0A162DAM5"/>
<keyword evidence="2" id="KW-0479">Metal-binding</keyword>
<evidence type="ECO:0000256" key="4">
    <source>
        <dbReference type="ARBA" id="ARBA00022833"/>
    </source>
</evidence>
<dbReference type="GO" id="GO:0046983">
    <property type="term" value="F:protein dimerization activity"/>
    <property type="evidence" value="ECO:0007669"/>
    <property type="project" value="InterPro"/>
</dbReference>
<sequence>MSVIPTVKPKTQRFKSRTKKSNMMFLKLKLMRVSFKFNVASDVKMKMKNNSSLEGLKGFYSFLSHRLQLVMSVFDKIKITPPSDTSSNSDETAASRRNIPAFVKVIAKARKFASKINTSSIAKPLLINLFGKKLLSDVSTRWSSNYLVMDIMYTLRKPINDVCEELGWNALSHTDWTLLKQIVDLLEPFASYTQLVSGDKYVTFSSVVPCIEELKLHLEESAKNHPDFDSIYLLATSFDINYRIFLLRDPSVHVLLMRNAVKVAQQMGLEYNSIPDDRILERDARIEAESPPEDDTRKNVNMSSFRYLSKNLAQRLSTKTPRSLSRYSFSLSRTSDVDETYTHHLLAIIESELLDYLKRATNELDKDQQSSNLGTPMKDAILYWKDNVARFPNLSKLSFNLFAIPASFASAEREFSAAGCHSLGRKNRTTQDALASKLFFTCNKDILRPRVF</sequence>
<evidence type="ECO:0000256" key="3">
    <source>
        <dbReference type="ARBA" id="ARBA00022771"/>
    </source>
</evidence>
<dbReference type="OrthoDB" id="7699631at2759"/>
<feature type="domain" description="HAT C-terminal dimerisation" evidence="6">
    <location>
        <begin position="379"/>
        <end position="434"/>
    </location>
</feature>
<evidence type="ECO:0000256" key="5">
    <source>
        <dbReference type="ARBA" id="ARBA00023242"/>
    </source>
</evidence>
<accession>A0A162DAM5</accession>
<evidence type="ECO:0000256" key="1">
    <source>
        <dbReference type="ARBA" id="ARBA00004123"/>
    </source>
</evidence>
<dbReference type="PANTHER" id="PTHR46481:SF10">
    <property type="entry name" value="ZINC FINGER BED DOMAIN-CONTAINING PROTEIN 39"/>
    <property type="match status" value="1"/>
</dbReference>
<evidence type="ECO:0000313" key="8">
    <source>
        <dbReference type="Proteomes" id="UP000076858"/>
    </source>
</evidence>
<keyword evidence="3" id="KW-0863">Zinc-finger</keyword>
<evidence type="ECO:0000259" key="6">
    <source>
        <dbReference type="Pfam" id="PF05699"/>
    </source>
</evidence>
<evidence type="ECO:0000256" key="2">
    <source>
        <dbReference type="ARBA" id="ARBA00022723"/>
    </source>
</evidence>
<name>A0A162DAM5_9CRUS</name>
<keyword evidence="5" id="KW-0539">Nucleus</keyword>
<dbReference type="Proteomes" id="UP000076858">
    <property type="component" value="Unassembled WGS sequence"/>
</dbReference>
<organism evidence="7 8">
    <name type="scientific">Daphnia magna</name>
    <dbReference type="NCBI Taxonomy" id="35525"/>
    <lineage>
        <taxon>Eukaryota</taxon>
        <taxon>Metazoa</taxon>
        <taxon>Ecdysozoa</taxon>
        <taxon>Arthropoda</taxon>
        <taxon>Crustacea</taxon>
        <taxon>Branchiopoda</taxon>
        <taxon>Diplostraca</taxon>
        <taxon>Cladocera</taxon>
        <taxon>Anomopoda</taxon>
        <taxon>Daphniidae</taxon>
        <taxon>Daphnia</taxon>
    </lineage>
</organism>
<dbReference type="InterPro" id="IPR052035">
    <property type="entry name" value="ZnF_BED_domain_contain"/>
</dbReference>
<dbReference type="PANTHER" id="PTHR46481">
    <property type="entry name" value="ZINC FINGER BED DOMAIN-CONTAINING PROTEIN 4"/>
    <property type="match status" value="1"/>
</dbReference>
<keyword evidence="8" id="KW-1185">Reference proteome</keyword>
<keyword evidence="4" id="KW-0862">Zinc</keyword>